<dbReference type="GO" id="GO:0008441">
    <property type="term" value="F:3'(2'),5'-bisphosphate nucleotidase activity"/>
    <property type="evidence" value="ECO:0007669"/>
    <property type="project" value="UniProtKB-EC"/>
</dbReference>
<feature type="signal peptide" evidence="7">
    <location>
        <begin position="1"/>
        <end position="20"/>
    </location>
</feature>
<sequence>MIPARLIMVLFLVAVETTTGLQIGPLLSTCVDACQLGCAEIRAVQAKRINDDKDNDSNGIEFELKVQGDNRSALTEADTAAQRAIIGSLRQAWGVQLRIVGEEDDDEALAESIAHGVFPELDRDLFQDDIGETADIPIEDITIYVDPLDGTREFVEGRLANCQTLVGIAIGNEAVAGVVGIPFPAGNLTAEPTIVYGLADVGTGVRGAPLTRGPFPLDHHIDGVKYPRPHIATSDADVPVMKACRQAALKRFGGSNVIYGGAGNKILAAALGEVACVMQHKVGGAWDLCAPHAILKAMGGQMTDLWGQEIEIYGPNAPPRCNERGYIATPQTTEILHEALVAALQASPGVQDYRKSVFNEVLTPEK</sequence>
<dbReference type="InterPro" id="IPR020550">
    <property type="entry name" value="Inositol_monophosphatase_CS"/>
</dbReference>
<keyword evidence="6" id="KW-0460">Magnesium</keyword>
<dbReference type="EC" id="3.1.3.7" evidence="2"/>
<dbReference type="Gene3D" id="3.30.540.10">
    <property type="entry name" value="Fructose-1,6-Bisphosphatase, subunit A, domain 1"/>
    <property type="match status" value="1"/>
</dbReference>
<feature type="chain" id="PRO_5030666777" description="3'(2'),5'-bisphosphate nucleotidase 1" evidence="7">
    <location>
        <begin position="21"/>
        <end position="366"/>
    </location>
</feature>
<keyword evidence="7" id="KW-0732">Signal</keyword>
<comment type="similarity">
    <text evidence="1">Belongs to the inositol monophosphatase superfamily.</text>
</comment>
<feature type="binding site" evidence="6">
    <location>
        <position position="148"/>
    </location>
    <ligand>
        <name>Mg(2+)</name>
        <dbReference type="ChEBI" id="CHEBI:18420"/>
        <label>1</label>
        <note>catalytic</note>
    </ligand>
</feature>
<feature type="binding site" evidence="6">
    <location>
        <position position="149"/>
    </location>
    <ligand>
        <name>Mg(2+)</name>
        <dbReference type="ChEBI" id="CHEBI:18420"/>
        <label>1</label>
        <note>catalytic</note>
    </ligand>
</feature>
<reference evidence="8" key="1">
    <citation type="submission" date="2021-01" db="EMBL/GenBank/DDBJ databases">
        <authorList>
            <person name="Corre E."/>
            <person name="Pelletier E."/>
            <person name="Niang G."/>
            <person name="Scheremetjew M."/>
            <person name="Finn R."/>
            <person name="Kale V."/>
            <person name="Holt S."/>
            <person name="Cochrane G."/>
            <person name="Meng A."/>
            <person name="Brown T."/>
            <person name="Cohen L."/>
        </authorList>
    </citation>
    <scope>NUCLEOTIDE SEQUENCE</scope>
    <source>
        <strain evidence="8">CCMP127</strain>
    </source>
</reference>
<gene>
    <name evidence="8" type="ORF">ACOF00016_LOCUS18664</name>
</gene>
<dbReference type="AlphaFoldDB" id="A0A7S3LGC9"/>
<evidence type="ECO:0000256" key="2">
    <source>
        <dbReference type="ARBA" id="ARBA00012633"/>
    </source>
</evidence>
<evidence type="ECO:0000256" key="4">
    <source>
        <dbReference type="ARBA" id="ARBA00041815"/>
    </source>
</evidence>
<evidence type="ECO:0000256" key="3">
    <source>
        <dbReference type="ARBA" id="ARBA00040342"/>
    </source>
</evidence>
<dbReference type="InterPro" id="IPR050725">
    <property type="entry name" value="CysQ/Inositol_MonoPase"/>
</dbReference>
<proteinExistence type="inferred from homology"/>
<dbReference type="PANTHER" id="PTHR43028:SF5">
    <property type="entry name" value="3'(2'),5'-BISPHOSPHATE NUCLEOTIDASE 1"/>
    <property type="match status" value="1"/>
</dbReference>
<organism evidence="8">
    <name type="scientific">Amphora coffeiformis</name>
    <dbReference type="NCBI Taxonomy" id="265554"/>
    <lineage>
        <taxon>Eukaryota</taxon>
        <taxon>Sar</taxon>
        <taxon>Stramenopiles</taxon>
        <taxon>Ochrophyta</taxon>
        <taxon>Bacillariophyta</taxon>
        <taxon>Bacillariophyceae</taxon>
        <taxon>Bacillariophycidae</taxon>
        <taxon>Thalassiophysales</taxon>
        <taxon>Catenulaceae</taxon>
        <taxon>Amphora</taxon>
    </lineage>
</organism>
<evidence type="ECO:0000256" key="6">
    <source>
        <dbReference type="PIRSR" id="PIRSR600760-2"/>
    </source>
</evidence>
<feature type="binding site" evidence="6">
    <location>
        <position position="146"/>
    </location>
    <ligand>
        <name>Mg(2+)</name>
        <dbReference type="ChEBI" id="CHEBI:18420"/>
        <label>1</label>
        <note>catalytic</note>
    </ligand>
</feature>
<dbReference type="GO" id="GO:0046854">
    <property type="term" value="P:phosphatidylinositol phosphate biosynthetic process"/>
    <property type="evidence" value="ECO:0007669"/>
    <property type="project" value="InterPro"/>
</dbReference>
<protein>
    <recommendedName>
        <fullName evidence="3">3'(2'),5'-bisphosphate nucleotidase 1</fullName>
        <ecNumber evidence="2">3.1.3.7</ecNumber>
    </recommendedName>
    <alternativeName>
        <fullName evidence="4">Bisphosphate 3'-nucleotidase 1</fullName>
    </alternativeName>
    <alternativeName>
        <fullName evidence="5">Inositol-polyphosphate 1-phosphatase</fullName>
    </alternativeName>
</protein>
<feature type="binding site" evidence="6">
    <location>
        <position position="287"/>
    </location>
    <ligand>
        <name>Mg(2+)</name>
        <dbReference type="ChEBI" id="CHEBI:18420"/>
        <label>1</label>
        <note>catalytic</note>
    </ligand>
</feature>
<dbReference type="Gene3D" id="3.40.190.80">
    <property type="match status" value="1"/>
</dbReference>
<evidence type="ECO:0000313" key="8">
    <source>
        <dbReference type="EMBL" id="CAE0422065.1"/>
    </source>
</evidence>
<dbReference type="InterPro" id="IPR000760">
    <property type="entry name" value="Inositol_monophosphatase-like"/>
</dbReference>
<accession>A0A7S3LGC9</accession>
<dbReference type="EMBL" id="HBIM01025126">
    <property type="protein sequence ID" value="CAE0422065.1"/>
    <property type="molecule type" value="Transcribed_RNA"/>
</dbReference>
<evidence type="ECO:0000256" key="1">
    <source>
        <dbReference type="ARBA" id="ARBA00009759"/>
    </source>
</evidence>
<comment type="cofactor">
    <cofactor evidence="6">
        <name>Mg(2+)</name>
        <dbReference type="ChEBI" id="CHEBI:18420"/>
    </cofactor>
</comment>
<dbReference type="GO" id="GO:0046872">
    <property type="term" value="F:metal ion binding"/>
    <property type="evidence" value="ECO:0007669"/>
    <property type="project" value="UniProtKB-KW"/>
</dbReference>
<keyword evidence="6" id="KW-0479">Metal-binding</keyword>
<name>A0A7S3LGC9_9STRA</name>
<dbReference type="PROSITE" id="PS00630">
    <property type="entry name" value="IMP_2"/>
    <property type="match status" value="1"/>
</dbReference>
<dbReference type="SUPFAM" id="SSF56655">
    <property type="entry name" value="Carbohydrate phosphatase"/>
    <property type="match status" value="1"/>
</dbReference>
<dbReference type="Pfam" id="PF00459">
    <property type="entry name" value="Inositol_P"/>
    <property type="match status" value="1"/>
</dbReference>
<feature type="binding site" evidence="6">
    <location>
        <position position="102"/>
    </location>
    <ligand>
        <name>Mg(2+)</name>
        <dbReference type="ChEBI" id="CHEBI:18420"/>
        <label>1</label>
        <note>catalytic</note>
    </ligand>
</feature>
<dbReference type="PANTHER" id="PTHR43028">
    <property type="entry name" value="3'(2'),5'-BISPHOSPHATE NUCLEOTIDASE 1"/>
    <property type="match status" value="1"/>
</dbReference>
<evidence type="ECO:0000256" key="7">
    <source>
        <dbReference type="SAM" id="SignalP"/>
    </source>
</evidence>
<evidence type="ECO:0000256" key="5">
    <source>
        <dbReference type="ARBA" id="ARBA00044554"/>
    </source>
</evidence>